<organism evidence="1 2">
    <name type="scientific">Tigheibacillus jepli</name>
    <dbReference type="NCBI Taxonomy" id="3035914"/>
    <lineage>
        <taxon>Bacteria</taxon>
        <taxon>Bacillati</taxon>
        <taxon>Bacillota</taxon>
        <taxon>Bacilli</taxon>
        <taxon>Bacillales</taxon>
        <taxon>Bacillaceae</taxon>
        <taxon>Tigheibacillus</taxon>
    </lineage>
</organism>
<reference evidence="1 2" key="1">
    <citation type="submission" date="2023-10" db="EMBL/GenBank/DDBJ databases">
        <title>179-bfca-hs.</title>
        <authorList>
            <person name="Miliotis G."/>
            <person name="Sengupta P."/>
            <person name="Hameed A."/>
            <person name="Chuvochina M."/>
            <person name="Mcdonagh F."/>
            <person name="Simpson A.C."/>
            <person name="Singh N.K."/>
            <person name="Rekha P.D."/>
            <person name="Raman K."/>
            <person name="Hugenholtz P."/>
            <person name="Venkateswaran K."/>
        </authorList>
    </citation>
    <scope>NUCLEOTIDE SEQUENCE [LARGE SCALE GENOMIC DNA]</scope>
    <source>
        <strain evidence="1 2">179-BFC-A-HS</strain>
    </source>
</reference>
<dbReference type="EMBL" id="JAROCA020000001">
    <property type="protein sequence ID" value="MDY0406441.1"/>
    <property type="molecule type" value="Genomic_DNA"/>
</dbReference>
<keyword evidence="2" id="KW-1185">Reference proteome</keyword>
<proteinExistence type="predicted"/>
<dbReference type="InterPro" id="IPR021596">
    <property type="entry name" value="DUF3219"/>
</dbReference>
<comment type="caution">
    <text evidence="1">The sequence shown here is derived from an EMBL/GenBank/DDBJ whole genome shotgun (WGS) entry which is preliminary data.</text>
</comment>
<dbReference type="Pfam" id="PF11514">
    <property type="entry name" value="DUF3219"/>
    <property type="match status" value="1"/>
</dbReference>
<gene>
    <name evidence="1" type="ORF">P5G51_014505</name>
</gene>
<dbReference type="SUPFAM" id="SSF159173">
    <property type="entry name" value="YkvR-like"/>
    <property type="match status" value="1"/>
</dbReference>
<dbReference type="Proteomes" id="UP001228376">
    <property type="component" value="Unassembled WGS sequence"/>
</dbReference>
<evidence type="ECO:0000313" key="1">
    <source>
        <dbReference type="EMBL" id="MDY0406441.1"/>
    </source>
</evidence>
<evidence type="ECO:0000313" key="2">
    <source>
        <dbReference type="Proteomes" id="UP001228376"/>
    </source>
</evidence>
<dbReference type="InterPro" id="IPR023105">
    <property type="entry name" value="YkvR-like_sf"/>
</dbReference>
<protein>
    <submittedName>
        <fullName evidence="1">DUF3219 family protein</fullName>
    </submittedName>
</protein>
<sequence>MASKILLNDITIPVEAYNEELTRGLRIISVVFNVTSENYHAITSLLYKQTFDVKIPEKNLAFRGTIRKYATSITNLYHPGQVGEFHLVLRETPEQKEGDPSEIKHHGSIAYFFGANAARRIGCIRKTGSSRREIWLHAILDCGTS</sequence>
<accession>A0ABU5CJG2</accession>
<name>A0ABU5CJG2_9BACI</name>
<dbReference type="Gene3D" id="2.40.30.80">
    <property type="entry name" value="YkvR-like"/>
    <property type="match status" value="1"/>
</dbReference>
<dbReference type="RefSeq" id="WP_320384843.1">
    <property type="nucleotide sequence ID" value="NZ_JAROCA020000001.1"/>
</dbReference>